<organism evidence="1 2">
    <name type="scientific">Pocillopora damicornis</name>
    <name type="common">Cauliflower coral</name>
    <name type="synonym">Millepora damicornis</name>
    <dbReference type="NCBI Taxonomy" id="46731"/>
    <lineage>
        <taxon>Eukaryota</taxon>
        <taxon>Metazoa</taxon>
        <taxon>Cnidaria</taxon>
        <taxon>Anthozoa</taxon>
        <taxon>Hexacorallia</taxon>
        <taxon>Scleractinia</taxon>
        <taxon>Astrocoeniina</taxon>
        <taxon>Pocilloporidae</taxon>
        <taxon>Pocillopora</taxon>
    </lineage>
</organism>
<evidence type="ECO:0000313" key="1">
    <source>
        <dbReference type="EMBL" id="RMX49020.1"/>
    </source>
</evidence>
<protein>
    <submittedName>
        <fullName evidence="1">Uncharacterized protein</fullName>
    </submittedName>
</protein>
<dbReference type="Proteomes" id="UP000275408">
    <property type="component" value="Unassembled WGS sequence"/>
</dbReference>
<proteinExistence type="predicted"/>
<sequence length="106" mass="11978">MSSIRSRTKLHKFVTDANANRFLEIHTVLEINGSLHISNASHANREGTALIPTQKSATASETINALVLVRSCRLLQTRKMINPFPVVVRMERDQPRIQNQAFILRS</sequence>
<dbReference type="AlphaFoldDB" id="A0A3M6U5T3"/>
<evidence type="ECO:0000313" key="2">
    <source>
        <dbReference type="Proteomes" id="UP000275408"/>
    </source>
</evidence>
<comment type="caution">
    <text evidence="1">The sequence shown here is derived from an EMBL/GenBank/DDBJ whole genome shotgun (WGS) entry which is preliminary data.</text>
</comment>
<reference evidence="1 2" key="1">
    <citation type="journal article" date="2018" name="Sci. Rep.">
        <title>Comparative analysis of the Pocillopora damicornis genome highlights role of immune system in coral evolution.</title>
        <authorList>
            <person name="Cunning R."/>
            <person name="Bay R.A."/>
            <person name="Gillette P."/>
            <person name="Baker A.C."/>
            <person name="Traylor-Knowles N."/>
        </authorList>
    </citation>
    <scope>NUCLEOTIDE SEQUENCE [LARGE SCALE GENOMIC DNA]</scope>
    <source>
        <strain evidence="1">RSMAS</strain>
        <tissue evidence="1">Whole animal</tissue>
    </source>
</reference>
<keyword evidence="2" id="KW-1185">Reference proteome</keyword>
<name>A0A3M6U5T3_POCDA</name>
<gene>
    <name evidence="1" type="ORF">pdam_00018098</name>
</gene>
<accession>A0A3M6U5T3</accession>
<dbReference type="EMBL" id="RCHS01002189">
    <property type="protein sequence ID" value="RMX49020.1"/>
    <property type="molecule type" value="Genomic_DNA"/>
</dbReference>